<dbReference type="HOGENOM" id="CLU_1908641_0_0_1"/>
<dbReference type="EMBL" id="DS268481">
    <property type="protein sequence ID" value="EFP09965.1"/>
    <property type="molecule type" value="Genomic_DNA"/>
</dbReference>
<gene>
    <name evidence="1" type="ORF">CRE_20856</name>
</gene>
<sequence>MTSNEFSCSTTSSRNCSTWRRKSDQIETKSDGSRWYHQEIQTVSTGLGNRRLKLLLIIPHHDQFAGREHRTESDRLRKEMQNENQEEGLNWLVERQAVIGSQRMCKTKSMKIMLELQLLHHHNLLSVQMYFFF</sequence>
<dbReference type="AlphaFoldDB" id="E3MV61"/>
<proteinExistence type="predicted"/>
<protein>
    <submittedName>
        <fullName evidence="1">Uncharacterized protein</fullName>
    </submittedName>
</protein>
<keyword evidence="2" id="KW-1185">Reference proteome</keyword>
<name>E3MV61_CAERE</name>
<dbReference type="InParanoid" id="E3MV61"/>
<reference evidence="1" key="1">
    <citation type="submission" date="2007-07" db="EMBL/GenBank/DDBJ databases">
        <title>PCAP assembly of the Caenorhabditis remanei genome.</title>
        <authorList>
            <consortium name="The Caenorhabditis remanei Sequencing Consortium"/>
            <person name="Wilson R.K."/>
        </authorList>
    </citation>
    <scope>NUCLEOTIDE SEQUENCE [LARGE SCALE GENOMIC DNA]</scope>
    <source>
        <strain evidence="1">PB4641</strain>
    </source>
</reference>
<evidence type="ECO:0000313" key="2">
    <source>
        <dbReference type="Proteomes" id="UP000008281"/>
    </source>
</evidence>
<organism evidence="2">
    <name type="scientific">Caenorhabditis remanei</name>
    <name type="common">Caenorhabditis vulgaris</name>
    <dbReference type="NCBI Taxonomy" id="31234"/>
    <lineage>
        <taxon>Eukaryota</taxon>
        <taxon>Metazoa</taxon>
        <taxon>Ecdysozoa</taxon>
        <taxon>Nematoda</taxon>
        <taxon>Chromadorea</taxon>
        <taxon>Rhabditida</taxon>
        <taxon>Rhabditina</taxon>
        <taxon>Rhabditomorpha</taxon>
        <taxon>Rhabditoidea</taxon>
        <taxon>Rhabditidae</taxon>
        <taxon>Peloderinae</taxon>
        <taxon>Caenorhabditis</taxon>
    </lineage>
</organism>
<evidence type="ECO:0000313" key="1">
    <source>
        <dbReference type="EMBL" id="EFP09965.1"/>
    </source>
</evidence>
<dbReference type="Proteomes" id="UP000008281">
    <property type="component" value="Unassembled WGS sequence"/>
</dbReference>
<accession>E3MV61</accession>